<proteinExistence type="predicted"/>
<organism evidence="2 3">
    <name type="scientific">Xanthomonas campestris pv. phaseoli</name>
    <dbReference type="NCBI Taxonomy" id="317013"/>
    <lineage>
        <taxon>Bacteria</taxon>
        <taxon>Pseudomonadati</taxon>
        <taxon>Pseudomonadota</taxon>
        <taxon>Gammaproteobacteria</taxon>
        <taxon>Lysobacterales</taxon>
        <taxon>Lysobacteraceae</taxon>
        <taxon>Xanthomonas</taxon>
    </lineage>
</organism>
<dbReference type="AlphaFoldDB" id="A0AB38DZS4"/>
<evidence type="ECO:0008006" key="5">
    <source>
        <dbReference type="Google" id="ProtNLM"/>
    </source>
</evidence>
<comment type="caution">
    <text evidence="2">The sequence shown here is derived from an EMBL/GenBank/DDBJ whole genome shotgun (WGS) entry which is preliminary data.</text>
</comment>
<dbReference type="RefSeq" id="WP_157926053.1">
    <property type="nucleotide sequence ID" value="NZ_CP012049.1"/>
</dbReference>
<evidence type="ECO:0000313" key="2">
    <source>
        <dbReference type="EMBL" id="SON87438.1"/>
    </source>
</evidence>
<evidence type="ECO:0000313" key="3">
    <source>
        <dbReference type="Proteomes" id="UP000234166"/>
    </source>
</evidence>
<accession>A0AB38DZS4</accession>
<sequence>MHQAKTTKRPRPLTAEDRLRQIVQLGASVRASAWESAHAQLAAIRWARLRGAA</sequence>
<dbReference type="EMBL" id="OCYT01000095">
    <property type="protein sequence ID" value="SON81371.1"/>
    <property type="molecule type" value="Genomic_DNA"/>
</dbReference>
<reference evidence="3 4" key="1">
    <citation type="submission" date="2017-10" db="EMBL/GenBank/DDBJ databases">
        <authorList>
            <person name="Regsiter A."/>
            <person name="William W."/>
        </authorList>
    </citation>
    <scope>NUCLEOTIDE SEQUENCE [LARGE SCALE GENOMIC DNA]</scope>
    <source>
        <strain evidence="1 4">CFBP6984</strain>
        <strain evidence="2 3">CFBP7430</strain>
    </source>
</reference>
<dbReference type="Proteomes" id="UP000234166">
    <property type="component" value="Unassembled WGS sequence"/>
</dbReference>
<gene>
    <name evidence="1" type="ORF">XAP6984_40011</name>
    <name evidence="2" type="ORF">XAP7430_30011</name>
</gene>
<evidence type="ECO:0000313" key="4">
    <source>
        <dbReference type="Proteomes" id="UP000234181"/>
    </source>
</evidence>
<evidence type="ECO:0000313" key="1">
    <source>
        <dbReference type="EMBL" id="SON81371.1"/>
    </source>
</evidence>
<dbReference type="EMBL" id="OCYS01000083">
    <property type="protein sequence ID" value="SON87438.1"/>
    <property type="molecule type" value="Genomic_DNA"/>
</dbReference>
<name>A0AB38DZS4_XANCH</name>
<dbReference type="Proteomes" id="UP000234181">
    <property type="component" value="Unassembled WGS sequence"/>
</dbReference>
<protein>
    <recommendedName>
        <fullName evidence="5">Transposase</fullName>
    </recommendedName>
</protein>
<keyword evidence="4" id="KW-1185">Reference proteome</keyword>